<proteinExistence type="predicted"/>
<sequence>MCFYCVPCFSVCILSIHDYTFVVNSSHKIAGESGRQKRQWKPYLPPPSSPSSRRSYIRSGASFTLLNNASTWP</sequence>
<dbReference type="AlphaFoldDB" id="A0A9K3HNF2"/>
<reference evidence="2" key="1">
    <citation type="journal article" date="2017" name="Nature">
        <title>The sunflower genome provides insights into oil metabolism, flowering and Asterid evolution.</title>
        <authorList>
            <person name="Badouin H."/>
            <person name="Gouzy J."/>
            <person name="Grassa C.J."/>
            <person name="Murat F."/>
            <person name="Staton S.E."/>
            <person name="Cottret L."/>
            <person name="Lelandais-Briere C."/>
            <person name="Owens G.L."/>
            <person name="Carrere S."/>
            <person name="Mayjonade B."/>
            <person name="Legrand L."/>
            <person name="Gill N."/>
            <person name="Kane N.C."/>
            <person name="Bowers J.E."/>
            <person name="Hubner S."/>
            <person name="Bellec A."/>
            <person name="Berard A."/>
            <person name="Berges H."/>
            <person name="Blanchet N."/>
            <person name="Boniface M.C."/>
            <person name="Brunel D."/>
            <person name="Catrice O."/>
            <person name="Chaidir N."/>
            <person name="Claudel C."/>
            <person name="Donnadieu C."/>
            <person name="Faraut T."/>
            <person name="Fievet G."/>
            <person name="Helmstetter N."/>
            <person name="King M."/>
            <person name="Knapp S.J."/>
            <person name="Lai Z."/>
            <person name="Le Paslier M.C."/>
            <person name="Lippi Y."/>
            <person name="Lorenzon L."/>
            <person name="Mandel J.R."/>
            <person name="Marage G."/>
            <person name="Marchand G."/>
            <person name="Marquand E."/>
            <person name="Bret-Mestries E."/>
            <person name="Morien E."/>
            <person name="Nambeesan S."/>
            <person name="Nguyen T."/>
            <person name="Pegot-Espagnet P."/>
            <person name="Pouilly N."/>
            <person name="Raftis F."/>
            <person name="Sallet E."/>
            <person name="Schiex T."/>
            <person name="Thomas J."/>
            <person name="Vandecasteele C."/>
            <person name="Vares D."/>
            <person name="Vear F."/>
            <person name="Vautrin S."/>
            <person name="Crespi M."/>
            <person name="Mangin B."/>
            <person name="Burke J.M."/>
            <person name="Salse J."/>
            <person name="Munos S."/>
            <person name="Vincourt P."/>
            <person name="Rieseberg L.H."/>
            <person name="Langlade N.B."/>
        </authorList>
    </citation>
    <scope>NUCLEOTIDE SEQUENCE</scope>
    <source>
        <tissue evidence="2">Leaves</tissue>
    </source>
</reference>
<reference evidence="2" key="2">
    <citation type="submission" date="2020-06" db="EMBL/GenBank/DDBJ databases">
        <title>Helianthus annuus Genome sequencing and assembly Release 2.</title>
        <authorList>
            <person name="Gouzy J."/>
            <person name="Langlade N."/>
            <person name="Munos S."/>
        </authorList>
    </citation>
    <scope>NUCLEOTIDE SEQUENCE</scope>
    <source>
        <tissue evidence="2">Leaves</tissue>
    </source>
</reference>
<name>A0A9K3HNF2_HELAN</name>
<accession>A0A9K3HNF2</accession>
<keyword evidence="3" id="KW-1185">Reference proteome</keyword>
<feature type="region of interest" description="Disordered" evidence="1">
    <location>
        <begin position="30"/>
        <end position="55"/>
    </location>
</feature>
<comment type="caution">
    <text evidence="2">The sequence shown here is derived from an EMBL/GenBank/DDBJ whole genome shotgun (WGS) entry which is preliminary data.</text>
</comment>
<evidence type="ECO:0000313" key="2">
    <source>
        <dbReference type="EMBL" id="KAF5781722.1"/>
    </source>
</evidence>
<evidence type="ECO:0000256" key="1">
    <source>
        <dbReference type="SAM" id="MobiDB-lite"/>
    </source>
</evidence>
<dbReference type="Gramene" id="mRNA:HanXRQr2_Chr11g0487131">
    <property type="protein sequence ID" value="CDS:HanXRQr2_Chr11g0487131.1"/>
    <property type="gene ID" value="HanXRQr2_Chr11g0487131"/>
</dbReference>
<dbReference type="EMBL" id="MNCJ02000326">
    <property type="protein sequence ID" value="KAF5781722.1"/>
    <property type="molecule type" value="Genomic_DNA"/>
</dbReference>
<dbReference type="Proteomes" id="UP000215914">
    <property type="component" value="Unassembled WGS sequence"/>
</dbReference>
<gene>
    <name evidence="2" type="ORF">HanXRQr2_Chr11g0487131</name>
</gene>
<evidence type="ECO:0000313" key="3">
    <source>
        <dbReference type="Proteomes" id="UP000215914"/>
    </source>
</evidence>
<organism evidence="2 3">
    <name type="scientific">Helianthus annuus</name>
    <name type="common">Common sunflower</name>
    <dbReference type="NCBI Taxonomy" id="4232"/>
    <lineage>
        <taxon>Eukaryota</taxon>
        <taxon>Viridiplantae</taxon>
        <taxon>Streptophyta</taxon>
        <taxon>Embryophyta</taxon>
        <taxon>Tracheophyta</taxon>
        <taxon>Spermatophyta</taxon>
        <taxon>Magnoliopsida</taxon>
        <taxon>eudicotyledons</taxon>
        <taxon>Gunneridae</taxon>
        <taxon>Pentapetalae</taxon>
        <taxon>asterids</taxon>
        <taxon>campanulids</taxon>
        <taxon>Asterales</taxon>
        <taxon>Asteraceae</taxon>
        <taxon>Asteroideae</taxon>
        <taxon>Heliantheae alliance</taxon>
        <taxon>Heliantheae</taxon>
        <taxon>Helianthus</taxon>
    </lineage>
</organism>
<protein>
    <submittedName>
        <fullName evidence="2">Uncharacterized protein</fullName>
    </submittedName>
</protein>